<sequence length="173" mass="20320">MIVKMTHSNMNDFNKPNEGFIVIGRIIPRYVDDNWTYTEEIFSEPYFKQYENDEIDISYVEEDGKAVFLYYDENHCVGQIRICSNWNGYALIEDIAVAKEWRQKGIGSALMEKAVDWAKQNKFIGLMLETQDVNVSACRFYVKNSFIIGAVDNMLYSNFPTANEKAIFWYYKF</sequence>
<organism evidence="4 5">
    <name type="scientific">Paenibacillus azoreducens</name>
    <dbReference type="NCBI Taxonomy" id="116718"/>
    <lineage>
        <taxon>Bacteria</taxon>
        <taxon>Bacillati</taxon>
        <taxon>Bacillota</taxon>
        <taxon>Bacilli</taxon>
        <taxon>Bacillales</taxon>
        <taxon>Paenibacillaceae</taxon>
        <taxon>Paenibacillus</taxon>
    </lineage>
</organism>
<dbReference type="PRINTS" id="PR01754">
    <property type="entry name" value="SACTRNSFRASE"/>
</dbReference>
<name>A0A919YN44_9BACL</name>
<evidence type="ECO:0000313" key="5">
    <source>
        <dbReference type="Proteomes" id="UP000682811"/>
    </source>
</evidence>
<evidence type="ECO:0000259" key="3">
    <source>
        <dbReference type="PROSITE" id="PS51186"/>
    </source>
</evidence>
<evidence type="ECO:0000313" key="4">
    <source>
        <dbReference type="EMBL" id="GIO51645.1"/>
    </source>
</evidence>
<gene>
    <name evidence="4" type="primary">yyaR</name>
    <name evidence="4" type="ORF">J34TS1_64100</name>
</gene>
<evidence type="ECO:0000256" key="2">
    <source>
        <dbReference type="ARBA" id="ARBA00023315"/>
    </source>
</evidence>
<dbReference type="PANTHER" id="PTHR43420:SF51">
    <property type="entry name" value="PEPTIDYL-LYSINE N-ACETYLTRANSFERASE YIAC"/>
    <property type="match status" value="1"/>
</dbReference>
<keyword evidence="5" id="KW-1185">Reference proteome</keyword>
<protein>
    <recommendedName>
        <fullName evidence="3">N-acetyltransferase domain-containing protein</fullName>
    </recommendedName>
</protein>
<comment type="caution">
    <text evidence="4">The sequence shown here is derived from an EMBL/GenBank/DDBJ whole genome shotgun (WGS) entry which is preliminary data.</text>
</comment>
<keyword evidence="2" id="KW-0012">Acyltransferase</keyword>
<evidence type="ECO:0000256" key="1">
    <source>
        <dbReference type="ARBA" id="ARBA00022679"/>
    </source>
</evidence>
<dbReference type="GO" id="GO:0016747">
    <property type="term" value="F:acyltransferase activity, transferring groups other than amino-acyl groups"/>
    <property type="evidence" value="ECO:0007669"/>
    <property type="project" value="InterPro"/>
</dbReference>
<feature type="domain" description="N-acetyltransferase" evidence="3">
    <location>
        <begin position="21"/>
        <end position="173"/>
    </location>
</feature>
<dbReference type="CDD" id="cd04301">
    <property type="entry name" value="NAT_SF"/>
    <property type="match status" value="1"/>
</dbReference>
<dbReference type="InterPro" id="IPR016181">
    <property type="entry name" value="Acyl_CoA_acyltransferase"/>
</dbReference>
<dbReference type="InterPro" id="IPR050680">
    <property type="entry name" value="YpeA/RimI_acetyltransf"/>
</dbReference>
<dbReference type="PROSITE" id="PS51186">
    <property type="entry name" value="GNAT"/>
    <property type="match status" value="1"/>
</dbReference>
<dbReference type="Proteomes" id="UP000682811">
    <property type="component" value="Unassembled WGS sequence"/>
</dbReference>
<reference evidence="4 5" key="1">
    <citation type="submission" date="2021-03" db="EMBL/GenBank/DDBJ databases">
        <title>Antimicrobial resistance genes in bacteria isolated from Japanese honey, and their potential for conferring macrolide and lincosamide resistance in the American foulbrood pathogen Paenibacillus larvae.</title>
        <authorList>
            <person name="Okamoto M."/>
            <person name="Kumagai M."/>
            <person name="Kanamori H."/>
            <person name="Takamatsu D."/>
        </authorList>
    </citation>
    <scope>NUCLEOTIDE SEQUENCE [LARGE SCALE GENOMIC DNA]</scope>
    <source>
        <strain evidence="4 5">J34TS1</strain>
    </source>
</reference>
<dbReference type="RefSeq" id="WP_212981609.1">
    <property type="nucleotide sequence ID" value="NZ_AP025343.1"/>
</dbReference>
<dbReference type="EMBL" id="BORT01000063">
    <property type="protein sequence ID" value="GIO51645.1"/>
    <property type="molecule type" value="Genomic_DNA"/>
</dbReference>
<accession>A0A919YN44</accession>
<dbReference type="AlphaFoldDB" id="A0A919YN44"/>
<proteinExistence type="predicted"/>
<dbReference type="InterPro" id="IPR000182">
    <property type="entry name" value="GNAT_dom"/>
</dbReference>
<dbReference type="Gene3D" id="3.40.630.30">
    <property type="match status" value="1"/>
</dbReference>
<dbReference type="SUPFAM" id="SSF55729">
    <property type="entry name" value="Acyl-CoA N-acyltransferases (Nat)"/>
    <property type="match status" value="1"/>
</dbReference>
<dbReference type="InterPro" id="IPR008125">
    <property type="entry name" value="Streptothricin_AcTrfase"/>
</dbReference>
<keyword evidence="1" id="KW-0808">Transferase</keyword>
<dbReference type="Pfam" id="PF00583">
    <property type="entry name" value="Acetyltransf_1"/>
    <property type="match status" value="1"/>
</dbReference>
<dbReference type="PANTHER" id="PTHR43420">
    <property type="entry name" value="ACETYLTRANSFERASE"/>
    <property type="match status" value="1"/>
</dbReference>